<gene>
    <name evidence="3" type="ORF">M9189_05810</name>
</gene>
<keyword evidence="4" id="KW-1185">Reference proteome</keyword>
<dbReference type="RefSeq" id="WP_250725347.1">
    <property type="nucleotide sequence ID" value="NZ_CP098400.1"/>
</dbReference>
<proteinExistence type="predicted"/>
<dbReference type="Proteomes" id="UP001056426">
    <property type="component" value="Chromosome"/>
</dbReference>
<reference evidence="3" key="1">
    <citation type="submission" date="2022-05" db="EMBL/GenBank/DDBJ databases">
        <authorList>
            <person name="Sun X."/>
        </authorList>
    </citation>
    <scope>NUCLEOTIDE SEQUENCE</scope>
    <source>
        <strain evidence="3">Ai-910</strain>
    </source>
</reference>
<dbReference type="KEGG" id="alkq:M9189_05810"/>
<keyword evidence="3" id="KW-0449">Lipoprotein</keyword>
<feature type="signal peptide" evidence="2">
    <location>
        <begin position="1"/>
        <end position="19"/>
    </location>
</feature>
<evidence type="ECO:0000313" key="4">
    <source>
        <dbReference type="Proteomes" id="UP001056426"/>
    </source>
</evidence>
<dbReference type="SUPFAM" id="SSF89392">
    <property type="entry name" value="Prokaryotic lipoproteins and lipoprotein localization factors"/>
    <property type="match status" value="1"/>
</dbReference>
<dbReference type="Pfam" id="PF16584">
    <property type="entry name" value="LolA_2"/>
    <property type="match status" value="1"/>
</dbReference>
<dbReference type="EMBL" id="CP098400">
    <property type="protein sequence ID" value="URW80865.1"/>
    <property type="molecule type" value="Genomic_DNA"/>
</dbReference>
<evidence type="ECO:0000256" key="1">
    <source>
        <dbReference type="ARBA" id="ARBA00022729"/>
    </source>
</evidence>
<evidence type="ECO:0000256" key="2">
    <source>
        <dbReference type="SAM" id="SignalP"/>
    </source>
</evidence>
<dbReference type="InterPro" id="IPR004564">
    <property type="entry name" value="OM_lipoprot_carrier_LolA-like"/>
</dbReference>
<sequence>MKRTLLISILSVLTLSVLAQDPDVAKAKTILDKVSEKTKGYKTIKADFALKIEDLQTKTSETHDGSISLKGNKYKISVMDAESYFDGTTLWVYLVDANEVNISDADMVADDELDPSKVFTIHEQGFRYRHVGETTIKGKVADIIDLVPEDRNKPYSRIKLYVYRDTLQPARLEQMGKDGTNFVVEIKKMEVNTPMTDDLFVFKKEQHPGVEIIDLR</sequence>
<dbReference type="AlphaFoldDB" id="A0A9J6ZTE1"/>
<dbReference type="CDD" id="cd16325">
    <property type="entry name" value="LolA"/>
    <property type="match status" value="1"/>
</dbReference>
<dbReference type="PANTHER" id="PTHR35869:SF1">
    <property type="entry name" value="OUTER-MEMBRANE LIPOPROTEIN CARRIER PROTEIN"/>
    <property type="match status" value="1"/>
</dbReference>
<dbReference type="Gene3D" id="2.50.20.10">
    <property type="entry name" value="Lipoprotein localisation LolA/LolB/LppX"/>
    <property type="match status" value="1"/>
</dbReference>
<evidence type="ECO:0000313" key="3">
    <source>
        <dbReference type="EMBL" id="URW80865.1"/>
    </source>
</evidence>
<dbReference type="PANTHER" id="PTHR35869">
    <property type="entry name" value="OUTER-MEMBRANE LIPOPROTEIN CARRIER PROTEIN"/>
    <property type="match status" value="1"/>
</dbReference>
<name>A0A9J6ZTE1_9BACT</name>
<reference evidence="3" key="2">
    <citation type="submission" date="2022-06" db="EMBL/GenBank/DDBJ databases">
        <title>Xiashengella guii gen. nov. sp. nov., a bacterium isolated form anaerobic digestion tank.</title>
        <authorList>
            <person name="Huang H."/>
        </authorList>
    </citation>
    <scope>NUCLEOTIDE SEQUENCE</scope>
    <source>
        <strain evidence="3">Ai-910</strain>
    </source>
</reference>
<dbReference type="InterPro" id="IPR029046">
    <property type="entry name" value="LolA/LolB/LppX"/>
</dbReference>
<keyword evidence="1 2" id="KW-0732">Signal</keyword>
<organism evidence="3 4">
    <name type="scientific">Xiashengella succiniciproducens</name>
    <dbReference type="NCBI Taxonomy" id="2949635"/>
    <lineage>
        <taxon>Bacteria</taxon>
        <taxon>Pseudomonadati</taxon>
        <taxon>Bacteroidota</taxon>
        <taxon>Bacteroidia</taxon>
        <taxon>Marinilabiliales</taxon>
        <taxon>Marinilabiliaceae</taxon>
        <taxon>Xiashengella</taxon>
    </lineage>
</organism>
<protein>
    <submittedName>
        <fullName evidence="3">Outer membrane lipoprotein carrier protein LolA</fullName>
    </submittedName>
</protein>
<feature type="chain" id="PRO_5039943472" evidence="2">
    <location>
        <begin position="20"/>
        <end position="216"/>
    </location>
</feature>
<accession>A0A9J6ZTE1</accession>